<reference evidence="9 10" key="1">
    <citation type="submission" date="2019-09" db="EMBL/GenBank/DDBJ databases">
        <title>Phylogeny of genus Pseudoclavibacter and closely related genus.</title>
        <authorList>
            <person name="Li Y."/>
        </authorList>
    </citation>
    <scope>NUCLEOTIDE SEQUENCE [LARGE SCALE GENOMIC DNA]</scope>
    <source>
        <strain evidence="9 10">THG-MD12</strain>
    </source>
</reference>
<dbReference type="Proteomes" id="UP000490386">
    <property type="component" value="Unassembled WGS sequence"/>
</dbReference>
<comment type="similarity">
    <text evidence="2">Belongs to the EamA transporter family.</text>
</comment>
<dbReference type="PANTHER" id="PTHR42920:SF11">
    <property type="entry name" value="INNER MEMBRANE PROTEIN YTFF"/>
    <property type="match status" value="1"/>
</dbReference>
<evidence type="ECO:0000256" key="4">
    <source>
        <dbReference type="ARBA" id="ARBA00022692"/>
    </source>
</evidence>
<evidence type="ECO:0000256" key="2">
    <source>
        <dbReference type="ARBA" id="ARBA00007362"/>
    </source>
</evidence>
<dbReference type="EMBL" id="WBJX01000003">
    <property type="protein sequence ID" value="KAB1637716.1"/>
    <property type="molecule type" value="Genomic_DNA"/>
</dbReference>
<evidence type="ECO:0000313" key="10">
    <source>
        <dbReference type="Proteomes" id="UP000490386"/>
    </source>
</evidence>
<evidence type="ECO:0000256" key="5">
    <source>
        <dbReference type="ARBA" id="ARBA00022989"/>
    </source>
</evidence>
<dbReference type="SUPFAM" id="SSF103481">
    <property type="entry name" value="Multidrug resistance efflux transporter EmrE"/>
    <property type="match status" value="2"/>
</dbReference>
<accession>A0A7J5B2J6</accession>
<feature type="transmembrane region" description="Helical" evidence="7">
    <location>
        <begin position="103"/>
        <end position="121"/>
    </location>
</feature>
<evidence type="ECO:0000256" key="7">
    <source>
        <dbReference type="SAM" id="Phobius"/>
    </source>
</evidence>
<evidence type="ECO:0000256" key="3">
    <source>
        <dbReference type="ARBA" id="ARBA00022475"/>
    </source>
</evidence>
<sequence>MTGTTDTTMQDGATSRGVLAGSALLTGSGLSNQLGAAFGALAFDSLGTAGVVAVRQLVSAAILLPIARPRLRSFTWAQWWPALLLGLVLATMNLSLYAAVDRIGLGLAVTLEFLGPLAVALSSSRTRADLLLAAGAAVGVYVLLLPDGSSDLLGYAFGLLAACCWASYILLNRMLGGRLTGLQAPATATLVSSLLTLPITVQLIADGKFLGWPLLLAALSGLLCSVIPYSIDIIALRWVTTRFFGVFMSINPMFAALAGVVVLGQVPVAHEWVGMAMIVGVNAVAVSRGIRGRRSAEETRRDTETQ</sequence>
<feature type="transmembrane region" description="Helical" evidence="7">
    <location>
        <begin position="79"/>
        <end position="97"/>
    </location>
</feature>
<evidence type="ECO:0000313" key="9">
    <source>
        <dbReference type="EMBL" id="KAB1637716.1"/>
    </source>
</evidence>
<dbReference type="OrthoDB" id="9815120at2"/>
<keyword evidence="10" id="KW-1185">Reference proteome</keyword>
<evidence type="ECO:0000256" key="6">
    <source>
        <dbReference type="ARBA" id="ARBA00023136"/>
    </source>
</evidence>
<dbReference type="Pfam" id="PF00892">
    <property type="entry name" value="EamA"/>
    <property type="match status" value="1"/>
</dbReference>
<dbReference type="GO" id="GO:0005886">
    <property type="term" value="C:plasma membrane"/>
    <property type="evidence" value="ECO:0007669"/>
    <property type="project" value="UniProtKB-SubCell"/>
</dbReference>
<organism evidence="9 10">
    <name type="scientific">Pseudoclavibacter terrae</name>
    <dbReference type="NCBI Taxonomy" id="1530195"/>
    <lineage>
        <taxon>Bacteria</taxon>
        <taxon>Bacillati</taxon>
        <taxon>Actinomycetota</taxon>
        <taxon>Actinomycetes</taxon>
        <taxon>Micrococcales</taxon>
        <taxon>Microbacteriaceae</taxon>
        <taxon>Pseudoclavibacter</taxon>
    </lineage>
</organism>
<gene>
    <name evidence="9" type="ORF">F8O03_10940</name>
</gene>
<name>A0A7J5B2J6_9MICO</name>
<feature type="domain" description="EamA" evidence="8">
    <location>
        <begin position="153"/>
        <end position="280"/>
    </location>
</feature>
<dbReference type="AlphaFoldDB" id="A0A7J5B2J6"/>
<keyword evidence="6 7" id="KW-0472">Membrane</keyword>
<dbReference type="InterPro" id="IPR000620">
    <property type="entry name" value="EamA_dom"/>
</dbReference>
<feature type="transmembrane region" description="Helical" evidence="7">
    <location>
        <begin position="128"/>
        <end position="146"/>
    </location>
</feature>
<evidence type="ECO:0000259" key="8">
    <source>
        <dbReference type="Pfam" id="PF00892"/>
    </source>
</evidence>
<dbReference type="InterPro" id="IPR051258">
    <property type="entry name" value="Diverse_Substrate_Transporter"/>
</dbReference>
<proteinExistence type="inferred from homology"/>
<keyword evidence="4 7" id="KW-0812">Transmembrane</keyword>
<keyword evidence="5 7" id="KW-1133">Transmembrane helix</keyword>
<dbReference type="InterPro" id="IPR037185">
    <property type="entry name" value="EmrE-like"/>
</dbReference>
<dbReference type="PANTHER" id="PTHR42920">
    <property type="entry name" value="OS03G0707200 PROTEIN-RELATED"/>
    <property type="match status" value="1"/>
</dbReference>
<feature type="transmembrane region" description="Helical" evidence="7">
    <location>
        <begin position="243"/>
        <end position="266"/>
    </location>
</feature>
<feature type="transmembrane region" description="Helical" evidence="7">
    <location>
        <begin position="183"/>
        <end position="204"/>
    </location>
</feature>
<keyword evidence="3" id="KW-1003">Cell membrane</keyword>
<dbReference type="RefSeq" id="WP_151423890.1">
    <property type="nucleotide sequence ID" value="NZ_WBJX01000003.1"/>
</dbReference>
<evidence type="ECO:0000256" key="1">
    <source>
        <dbReference type="ARBA" id="ARBA00004651"/>
    </source>
</evidence>
<feature type="transmembrane region" description="Helical" evidence="7">
    <location>
        <begin position="210"/>
        <end position="231"/>
    </location>
</feature>
<comment type="caution">
    <text evidence="9">The sequence shown here is derived from an EMBL/GenBank/DDBJ whole genome shotgun (WGS) entry which is preliminary data.</text>
</comment>
<feature type="transmembrane region" description="Helical" evidence="7">
    <location>
        <begin position="152"/>
        <end position="171"/>
    </location>
</feature>
<feature type="transmembrane region" description="Helical" evidence="7">
    <location>
        <begin position="272"/>
        <end position="290"/>
    </location>
</feature>
<comment type="subcellular location">
    <subcellularLocation>
        <location evidence="1">Cell membrane</location>
        <topology evidence="1">Multi-pass membrane protein</topology>
    </subcellularLocation>
</comment>
<protein>
    <submittedName>
        <fullName evidence="9">EamA family transporter</fullName>
    </submittedName>
</protein>